<evidence type="ECO:0000313" key="3">
    <source>
        <dbReference type="Proteomes" id="UP000222054"/>
    </source>
</evidence>
<dbReference type="GO" id="GO:0046373">
    <property type="term" value="P:L-arabinose metabolic process"/>
    <property type="evidence" value="ECO:0007669"/>
    <property type="project" value="InterPro"/>
</dbReference>
<dbReference type="InterPro" id="IPR036195">
    <property type="entry name" value="AbfB_ABD_sf"/>
</dbReference>
<dbReference type="Gene3D" id="2.80.10.50">
    <property type="match status" value="2"/>
</dbReference>
<proteinExistence type="predicted"/>
<dbReference type="AlphaFoldDB" id="A0A2B9DHZ7"/>
<accession>A0A2B9DHZ7</accession>
<dbReference type="InterPro" id="IPR007934">
    <property type="entry name" value="AbfB_ABD"/>
</dbReference>
<sequence>MAYLSLESVNYPGRFIRHQNFLGELTPVQSELDRNDATFDWWGDWRYGAEGKLRSINFPNHYLRHQNFRLKLHEIIYPFGGPPTPEVQLAILDSTFTMVPGLTDPGNTRLISLRSKNFPDRFIRHRNFNLWVEPADSQLAREDATFRIRAPFVPEPPGPRWNTYNNYGSGANT</sequence>
<dbReference type="Pfam" id="PF05270">
    <property type="entry name" value="AbfB"/>
    <property type="match status" value="2"/>
</dbReference>
<feature type="domain" description="Alpha-L-arabinofuranosidase B arabinose-binding" evidence="1">
    <location>
        <begin position="3"/>
        <end position="74"/>
    </location>
</feature>
<dbReference type="RefSeq" id="WP_098780164.1">
    <property type="nucleotide sequence ID" value="NZ_NUHO01000260.1"/>
</dbReference>
<comment type="caution">
    <text evidence="2">The sequence shown here is derived from an EMBL/GenBank/DDBJ whole genome shotgun (WGS) entry which is preliminary data.</text>
</comment>
<name>A0A2B9DHZ7_BACCE</name>
<dbReference type="GO" id="GO:0046556">
    <property type="term" value="F:alpha-L-arabinofuranosidase activity"/>
    <property type="evidence" value="ECO:0007669"/>
    <property type="project" value="InterPro"/>
</dbReference>
<evidence type="ECO:0000313" key="2">
    <source>
        <dbReference type="EMBL" id="PGM87106.1"/>
    </source>
</evidence>
<organism evidence="2 3">
    <name type="scientific">Bacillus cereus</name>
    <dbReference type="NCBI Taxonomy" id="1396"/>
    <lineage>
        <taxon>Bacteria</taxon>
        <taxon>Bacillati</taxon>
        <taxon>Bacillota</taxon>
        <taxon>Bacilli</taxon>
        <taxon>Bacillales</taxon>
        <taxon>Bacillaceae</taxon>
        <taxon>Bacillus</taxon>
        <taxon>Bacillus cereus group</taxon>
    </lineage>
</organism>
<dbReference type="CDD" id="cd23399">
    <property type="entry name" value="beta-trefoil_ABD_ABFB"/>
    <property type="match status" value="1"/>
</dbReference>
<protein>
    <submittedName>
        <fullName evidence="2">Arabinofuranosidase</fullName>
    </submittedName>
</protein>
<gene>
    <name evidence="2" type="ORF">CN958_31405</name>
</gene>
<evidence type="ECO:0000259" key="1">
    <source>
        <dbReference type="Pfam" id="PF05270"/>
    </source>
</evidence>
<dbReference type="Proteomes" id="UP000222054">
    <property type="component" value="Unassembled WGS sequence"/>
</dbReference>
<feature type="domain" description="Alpha-L-arabinofuranosidase B arabinose-binding" evidence="1">
    <location>
        <begin position="93"/>
        <end position="150"/>
    </location>
</feature>
<reference evidence="2 3" key="1">
    <citation type="submission" date="2017-09" db="EMBL/GenBank/DDBJ databases">
        <title>Large-scale bioinformatics analysis of Bacillus genomes uncovers conserved roles of natural products in bacterial physiology.</title>
        <authorList>
            <consortium name="Agbiome Team Llc"/>
            <person name="Bleich R.M."/>
            <person name="Grubbs K.J."/>
            <person name="Santa Maria K.C."/>
            <person name="Allen S.E."/>
            <person name="Farag S."/>
            <person name="Shank E.A."/>
            <person name="Bowers A."/>
        </authorList>
    </citation>
    <scope>NUCLEOTIDE SEQUENCE [LARGE SCALE GENOMIC DNA]</scope>
    <source>
        <strain evidence="2 3">AFS053130</strain>
    </source>
</reference>
<dbReference type="SUPFAM" id="SSF110221">
    <property type="entry name" value="AbfB domain"/>
    <property type="match status" value="2"/>
</dbReference>
<dbReference type="EMBL" id="NUHO01000260">
    <property type="protein sequence ID" value="PGM87106.1"/>
    <property type="molecule type" value="Genomic_DNA"/>
</dbReference>